<dbReference type="RefSeq" id="WP_132691154.1">
    <property type="nucleotide sequence ID" value="NZ_SMFT01000003.1"/>
</dbReference>
<sequence>MQSFDLDYLINEKSKKYGEILQSGKSNVFTFNAEQHKNFSYCIQQHCPFLSLINLFPVPFSTGKKIIGTLAPYITGRQENGRNIAFPQANNDYYQLVETDSGFLIPWQLFDQFAFMKENFEQLYDNIIFNQIGLDMLQIGWNGHTVAINTSSKDLSDVNKGWLTLLKEQKPENFKSKGKHGDTVKIFGEDADFTDLNKLAIYLRQRLDIHHQQRNDLVFLVGIDLLAHSPGPILENSMMAEHSALNNRYLLNTFGGLKTFTPPNFPPKGACVTTLNNLSIYTVENSGRYSIRNDEDRQGIITSYYREQGYVIEDLGLISAIDHNNVILN</sequence>
<protein>
    <submittedName>
        <fullName evidence="1">P2 family phage major capsid protein</fullName>
    </submittedName>
</protein>
<dbReference type="EMBL" id="SMFT01000003">
    <property type="protein sequence ID" value="TCJ97958.1"/>
    <property type="molecule type" value="Genomic_DNA"/>
</dbReference>
<dbReference type="OrthoDB" id="5464529at2"/>
<comment type="caution">
    <text evidence="1">The sequence shown here is derived from an EMBL/GenBank/DDBJ whole genome shotgun (WGS) entry which is preliminary data.</text>
</comment>
<dbReference type="NCBIfam" id="TIGR01551">
    <property type="entry name" value="major_capsid_P2"/>
    <property type="match status" value="1"/>
</dbReference>
<gene>
    <name evidence="1" type="ORF">EV694_1555</name>
</gene>
<dbReference type="Pfam" id="PF05125">
    <property type="entry name" value="Phage_cap_P2"/>
    <property type="match status" value="1"/>
</dbReference>
<name>A0A4R1FYP7_9PAST</name>
<evidence type="ECO:0000313" key="2">
    <source>
        <dbReference type="Proteomes" id="UP000294702"/>
    </source>
</evidence>
<evidence type="ECO:0000313" key="1">
    <source>
        <dbReference type="EMBL" id="TCJ97958.1"/>
    </source>
</evidence>
<reference evidence="1 2" key="1">
    <citation type="submission" date="2019-03" db="EMBL/GenBank/DDBJ databases">
        <title>Genomic Encyclopedia of Type Strains, Phase IV (KMG-IV): sequencing the most valuable type-strain genomes for metagenomic binning, comparative biology and taxonomic classification.</title>
        <authorList>
            <person name="Goeker M."/>
        </authorList>
    </citation>
    <scope>NUCLEOTIDE SEQUENCE [LARGE SCALE GENOMIC DNA]</scope>
    <source>
        <strain evidence="1 2">DSM 15534</strain>
    </source>
</reference>
<dbReference type="InterPro" id="IPR006441">
    <property type="entry name" value="Phage_P2_GpN"/>
</dbReference>
<dbReference type="Proteomes" id="UP000294702">
    <property type="component" value="Unassembled WGS sequence"/>
</dbReference>
<organism evidence="1 2">
    <name type="scientific">Volucribacter psittacicida</name>
    <dbReference type="NCBI Taxonomy" id="203482"/>
    <lineage>
        <taxon>Bacteria</taxon>
        <taxon>Pseudomonadati</taxon>
        <taxon>Pseudomonadota</taxon>
        <taxon>Gammaproteobacteria</taxon>
        <taxon>Pasteurellales</taxon>
        <taxon>Pasteurellaceae</taxon>
        <taxon>Volucribacter</taxon>
    </lineage>
</organism>
<proteinExistence type="predicted"/>
<accession>A0A4R1FYP7</accession>
<keyword evidence="2" id="KW-1185">Reference proteome</keyword>
<dbReference type="AlphaFoldDB" id="A0A4R1FYP7"/>